<dbReference type="InterPro" id="IPR027477">
    <property type="entry name" value="Succ_DH/fumarate_Rdtase_cat_sf"/>
</dbReference>
<sequence>MTRDCDVLVIGSGAGGLSAAVTAAHHGLRVIVAEKTPFIGGTTAWSGGWLWIPRNPLAIAAGIEEDIEAPLTYLRSEIGNRAEDPRIRTFLENGPEMVGFFRDHTAVDWIDGNRIPDFHTTRGASAGGRSVCAAPFDGRRLGDWAHRLRPALEETTIWGMAIASGTDMARFFNWRASPANALHVGRRLARHVADLATRGRSTQLVNGNALAARLLRSALDLGVTVLTEAPASDLIRENGRVTGAIIGGRPVRADRGVVLATGGFPHDNARIATMFEHAKDGTWHHSAAPPTNTGDGLTLGESAGGVVTKDYVNPGAWAPVSLVPKGYGETSRFPHLVERAKPGFIAVAPNGRRFVNEADSYHDFMSALFRAGADHAWLIADAPARRRFGIGAVKPFPFRDAPHLATGYLKRGRTLEDLARATGLDPEVLDETITGFNAGARLGEDPDFGRGTTPYNLIQGDPGHQPNPALGALDHGPFYAVRIVPGSLGTFAGLTTDPAARVLDASGAPIPGLFATGNDAASIMGGNYPAGGITLGPAMTYGYIAGRVLAGQPVKGLQTQKETENVL</sequence>
<keyword evidence="7" id="KW-1185">Reference proteome</keyword>
<evidence type="ECO:0000313" key="7">
    <source>
        <dbReference type="Proteomes" id="UP000617355"/>
    </source>
</evidence>
<evidence type="ECO:0000256" key="2">
    <source>
        <dbReference type="ARBA" id="ARBA00022630"/>
    </source>
</evidence>
<dbReference type="Pfam" id="PF00890">
    <property type="entry name" value="FAD_binding_2"/>
    <property type="match status" value="1"/>
</dbReference>
<evidence type="ECO:0000313" key="6">
    <source>
        <dbReference type="EMBL" id="GGD25169.1"/>
    </source>
</evidence>
<keyword evidence="3" id="KW-0274">FAD</keyword>
<dbReference type="PANTHER" id="PTHR43400">
    <property type="entry name" value="FUMARATE REDUCTASE"/>
    <property type="match status" value="1"/>
</dbReference>
<feature type="domain" description="FAD-dependent oxidoreductase 2 FAD-binding" evidence="5">
    <location>
        <begin position="6"/>
        <end position="535"/>
    </location>
</feature>
<dbReference type="InterPro" id="IPR003953">
    <property type="entry name" value="FAD-dep_OxRdtase_2_FAD-bd"/>
</dbReference>
<comment type="cofactor">
    <cofactor evidence="1">
        <name>FAD</name>
        <dbReference type="ChEBI" id="CHEBI:57692"/>
    </cofactor>
</comment>
<keyword evidence="2" id="KW-0285">Flavoprotein</keyword>
<evidence type="ECO:0000256" key="4">
    <source>
        <dbReference type="ARBA" id="ARBA00023002"/>
    </source>
</evidence>
<dbReference type="Gene3D" id="3.50.50.60">
    <property type="entry name" value="FAD/NAD(P)-binding domain"/>
    <property type="match status" value="2"/>
</dbReference>
<proteinExistence type="predicted"/>
<reference evidence="7" key="1">
    <citation type="journal article" date="2019" name="Int. J. Syst. Evol. Microbiol.">
        <title>The Global Catalogue of Microorganisms (GCM) 10K type strain sequencing project: providing services to taxonomists for standard genome sequencing and annotation.</title>
        <authorList>
            <consortium name="The Broad Institute Genomics Platform"/>
            <consortium name="The Broad Institute Genome Sequencing Center for Infectious Disease"/>
            <person name="Wu L."/>
            <person name="Ma J."/>
        </authorList>
    </citation>
    <scope>NUCLEOTIDE SEQUENCE [LARGE SCALE GENOMIC DNA]</scope>
    <source>
        <strain evidence="7">CGMCC 1.12922</strain>
    </source>
</reference>
<protein>
    <submittedName>
        <fullName evidence="6">FAD-binding dehydrogenase</fullName>
    </submittedName>
</protein>
<dbReference type="NCBIfam" id="NF004789">
    <property type="entry name" value="PRK06134.1"/>
    <property type="match status" value="1"/>
</dbReference>
<organism evidence="6 7">
    <name type="scientific">Sinisalibacter lacisalsi</name>
    <dbReference type="NCBI Taxonomy" id="1526570"/>
    <lineage>
        <taxon>Bacteria</taxon>
        <taxon>Pseudomonadati</taxon>
        <taxon>Pseudomonadota</taxon>
        <taxon>Alphaproteobacteria</taxon>
        <taxon>Rhodobacterales</taxon>
        <taxon>Roseobacteraceae</taxon>
        <taxon>Sinisalibacter</taxon>
    </lineage>
</organism>
<dbReference type="RefSeq" id="WP_188526208.1">
    <property type="nucleotide sequence ID" value="NZ_BMGI01000001.1"/>
</dbReference>
<accession>A0ABQ1QFA3</accession>
<dbReference type="InterPro" id="IPR036188">
    <property type="entry name" value="FAD/NAD-bd_sf"/>
</dbReference>
<comment type="caution">
    <text evidence="6">The sequence shown here is derived from an EMBL/GenBank/DDBJ whole genome shotgun (WGS) entry which is preliminary data.</text>
</comment>
<gene>
    <name evidence="6" type="ORF">GCM10011358_06990</name>
</gene>
<keyword evidence="4" id="KW-0560">Oxidoreductase</keyword>
<dbReference type="PRINTS" id="PR00368">
    <property type="entry name" value="FADPNR"/>
</dbReference>
<dbReference type="Proteomes" id="UP000617355">
    <property type="component" value="Unassembled WGS sequence"/>
</dbReference>
<evidence type="ECO:0000256" key="1">
    <source>
        <dbReference type="ARBA" id="ARBA00001974"/>
    </source>
</evidence>
<dbReference type="EMBL" id="BMGI01000001">
    <property type="protein sequence ID" value="GGD25169.1"/>
    <property type="molecule type" value="Genomic_DNA"/>
</dbReference>
<dbReference type="SUPFAM" id="SSF51905">
    <property type="entry name" value="FAD/NAD(P)-binding domain"/>
    <property type="match status" value="1"/>
</dbReference>
<dbReference type="PRINTS" id="PR00411">
    <property type="entry name" value="PNDRDTASEI"/>
</dbReference>
<dbReference type="SUPFAM" id="SSF56425">
    <property type="entry name" value="Succinate dehydrogenase/fumarate reductase flavoprotein, catalytic domain"/>
    <property type="match status" value="1"/>
</dbReference>
<evidence type="ECO:0000256" key="3">
    <source>
        <dbReference type="ARBA" id="ARBA00022827"/>
    </source>
</evidence>
<dbReference type="PANTHER" id="PTHR43400:SF10">
    <property type="entry name" value="3-OXOSTEROID 1-DEHYDROGENASE"/>
    <property type="match status" value="1"/>
</dbReference>
<dbReference type="InterPro" id="IPR050315">
    <property type="entry name" value="FAD-oxidoreductase_2"/>
</dbReference>
<evidence type="ECO:0000259" key="5">
    <source>
        <dbReference type="Pfam" id="PF00890"/>
    </source>
</evidence>
<name>A0ABQ1QFA3_9RHOB</name>